<comment type="caution">
    <text evidence="5">The sequence shown here is derived from an EMBL/GenBank/DDBJ whole genome shotgun (WGS) entry which is preliminary data.</text>
</comment>
<dbReference type="PROSITE" id="PS50855">
    <property type="entry name" value="COX1"/>
    <property type="match status" value="1"/>
</dbReference>
<dbReference type="GO" id="GO:0009060">
    <property type="term" value="P:aerobic respiration"/>
    <property type="evidence" value="ECO:0007669"/>
    <property type="project" value="InterPro"/>
</dbReference>
<evidence type="ECO:0000313" key="5">
    <source>
        <dbReference type="EMBL" id="GAM12976.1"/>
    </source>
</evidence>
<keyword evidence="3" id="KW-1133">Transmembrane helix</keyword>
<dbReference type="PANTHER" id="PTHR10422">
    <property type="entry name" value="CYTOCHROME C OXIDASE SUBUNIT 1"/>
    <property type="match status" value="1"/>
</dbReference>
<dbReference type="STRING" id="1321606.SAMD00020551_1111"/>
<feature type="transmembrane region" description="Helical" evidence="3">
    <location>
        <begin position="89"/>
        <end position="109"/>
    </location>
</feature>
<dbReference type="InterPro" id="IPR000883">
    <property type="entry name" value="Cyt_C_Oxase_1"/>
</dbReference>
<keyword evidence="2" id="KW-0249">Electron transport</keyword>
<dbReference type="GO" id="GO:0016020">
    <property type="term" value="C:membrane"/>
    <property type="evidence" value="ECO:0007669"/>
    <property type="project" value="InterPro"/>
</dbReference>
<keyword evidence="3" id="KW-0812">Transmembrane</keyword>
<feature type="domain" description="Cytochrome oxidase subunit I profile" evidence="4">
    <location>
        <begin position="191"/>
        <end position="457"/>
    </location>
</feature>
<feature type="transmembrane region" description="Helical" evidence="3">
    <location>
        <begin position="221"/>
        <end position="241"/>
    </location>
</feature>
<dbReference type="GO" id="GO:0016491">
    <property type="term" value="F:oxidoreductase activity"/>
    <property type="evidence" value="ECO:0007669"/>
    <property type="project" value="UniProtKB-KW"/>
</dbReference>
<feature type="transmembrane region" description="Helical" evidence="3">
    <location>
        <begin position="192"/>
        <end position="214"/>
    </location>
</feature>
<evidence type="ECO:0000313" key="6">
    <source>
        <dbReference type="Proteomes" id="UP000031014"/>
    </source>
</evidence>
<dbReference type="Pfam" id="PF00115">
    <property type="entry name" value="COX1"/>
    <property type="match status" value="1"/>
</dbReference>
<dbReference type="Proteomes" id="UP000031014">
    <property type="component" value="Unassembled WGS sequence"/>
</dbReference>
<dbReference type="GO" id="GO:0004129">
    <property type="term" value="F:cytochrome-c oxidase activity"/>
    <property type="evidence" value="ECO:0007669"/>
    <property type="project" value="InterPro"/>
</dbReference>
<dbReference type="SUPFAM" id="SSF81442">
    <property type="entry name" value="Cytochrome c oxidase subunit I-like"/>
    <property type="match status" value="1"/>
</dbReference>
<keyword evidence="1" id="KW-0813">Transport</keyword>
<feature type="transmembrane region" description="Helical" evidence="3">
    <location>
        <begin position="153"/>
        <end position="172"/>
    </location>
</feature>
<protein>
    <submittedName>
        <fullName evidence="5">Cytochrome c oxidase subunit CcoN</fullName>
        <ecNumber evidence="5">1.9.3.1</ecNumber>
    </submittedName>
</protein>
<dbReference type="EC" id="1.9.3.1" evidence="5"/>
<dbReference type="AlphaFoldDB" id="A0A0A8X4D4"/>
<feature type="transmembrane region" description="Helical" evidence="3">
    <location>
        <begin position="334"/>
        <end position="354"/>
    </location>
</feature>
<dbReference type="Gene3D" id="1.20.210.10">
    <property type="entry name" value="Cytochrome c oxidase-like, subunit I domain"/>
    <property type="match status" value="1"/>
</dbReference>
<dbReference type="PANTHER" id="PTHR10422:SF29">
    <property type="entry name" value="CYTOCHROME C OXIDASE SUBUNIT 1 HOMOLOG, BACTEROID"/>
    <property type="match status" value="1"/>
</dbReference>
<keyword evidence="5" id="KW-0560">Oxidoreductase</keyword>
<keyword evidence="6" id="KW-1185">Reference proteome</keyword>
<proteinExistence type="predicted"/>
<dbReference type="RefSeq" id="WP_041964867.1">
    <property type="nucleotide sequence ID" value="NZ_BASE01000023.1"/>
</dbReference>
<feature type="transmembrane region" description="Helical" evidence="3">
    <location>
        <begin position="374"/>
        <end position="398"/>
    </location>
</feature>
<feature type="transmembrane region" description="Helical" evidence="3">
    <location>
        <begin position="121"/>
        <end position="141"/>
    </location>
</feature>
<feature type="transmembrane region" description="Helical" evidence="3">
    <location>
        <begin position="261"/>
        <end position="281"/>
    </location>
</feature>
<evidence type="ECO:0000256" key="1">
    <source>
        <dbReference type="ARBA" id="ARBA00022660"/>
    </source>
</evidence>
<dbReference type="GO" id="GO:0015990">
    <property type="term" value="P:electron transport coupled proton transport"/>
    <property type="evidence" value="ECO:0007669"/>
    <property type="project" value="TreeGrafter"/>
</dbReference>
<dbReference type="EMBL" id="BASE01000023">
    <property type="protein sequence ID" value="GAM12976.1"/>
    <property type="molecule type" value="Genomic_DNA"/>
</dbReference>
<feature type="transmembrane region" description="Helical" evidence="3">
    <location>
        <begin position="53"/>
        <end position="77"/>
    </location>
</feature>
<feature type="transmembrane region" description="Helical" evidence="3">
    <location>
        <begin position="12"/>
        <end position="33"/>
    </location>
</feature>
<reference evidence="5 6" key="1">
    <citation type="submission" date="2013-06" db="EMBL/GenBank/DDBJ databases">
        <title>Whole genome shotgun sequence of Bacillus selenatarsenatis SF-1.</title>
        <authorList>
            <person name="Kuroda M."/>
            <person name="Sei K."/>
            <person name="Yamashita M."/>
            <person name="Ike M."/>
        </authorList>
    </citation>
    <scope>NUCLEOTIDE SEQUENCE [LARGE SCALE GENOMIC DNA]</scope>
    <source>
        <strain evidence="5 6">SF-1</strain>
    </source>
</reference>
<accession>A0A0A8X4D4</accession>
<dbReference type="InterPro" id="IPR036927">
    <property type="entry name" value="Cyt_c_oxase-like_su1_sf"/>
</dbReference>
<evidence type="ECO:0000256" key="3">
    <source>
        <dbReference type="SAM" id="Phobius"/>
    </source>
</evidence>
<dbReference type="GO" id="GO:0020037">
    <property type="term" value="F:heme binding"/>
    <property type="evidence" value="ECO:0007669"/>
    <property type="project" value="InterPro"/>
</dbReference>
<dbReference type="InterPro" id="IPR023616">
    <property type="entry name" value="Cyt_c_oxase-like_su1_dom"/>
</dbReference>
<organism evidence="5 6">
    <name type="scientific">Mesobacillus selenatarsenatis (strain DSM 18680 / JCM 14380 / FERM P-15431 / SF-1)</name>
    <dbReference type="NCBI Taxonomy" id="1321606"/>
    <lineage>
        <taxon>Bacteria</taxon>
        <taxon>Bacillati</taxon>
        <taxon>Bacillota</taxon>
        <taxon>Bacilli</taxon>
        <taxon>Bacillales</taxon>
        <taxon>Bacillaceae</taxon>
        <taxon>Mesobacillus</taxon>
    </lineage>
</organism>
<dbReference type="GO" id="GO:0022904">
    <property type="term" value="P:respiratory electron transport chain"/>
    <property type="evidence" value="ECO:0007669"/>
    <property type="project" value="TreeGrafter"/>
</dbReference>
<gene>
    <name evidence="5" type="ORF">SAMD00020551_1111</name>
</gene>
<keyword evidence="3" id="KW-0472">Membrane</keyword>
<feature type="transmembrane region" description="Helical" evidence="3">
    <location>
        <begin position="418"/>
        <end position="436"/>
    </location>
</feature>
<sequence length="457" mass="51879">MFTDEKWSSSKNWFIAAVFWIIIGMSMGLLTATKQIWPELLNNRWFTYGHVRSAHVMLVIYAWLSMAYVGSMFYMIPKLAKTKVYSEKMGNFALVFYNIVILEGFFALLLGQTEVIEYGEFPLWVDVQLLVAIGLVAYNLFKTVGRRQEKMLYVSLWYFLGSLLWLPLTWIVGNFPAQWIPSGVQQGLMGWFLGHNAIGLWMTTVGVGQIYYLLPKLTGRPLYSHQLSMIGFWAIATFYVWNGPHHLMNGPIPGWISKAGVIPSIVLLIPVWAVLANFWGTMKGSWSQTRTSVPLRFTVAGTIFYLFACLQGPLQALPSVSSVIKFTHWTVGHAHMGPFGAFSFTSFAAIYYILPKIVGREMFSKRAMEAHFWFSTVGFLVFAFSLWIAGVVQGFAWIEGVPFLQTVLMMEPYVQGRAIGGTMMYVAQFFLAWNMYKTIKLAKLEKKQQAQQQAASA</sequence>
<evidence type="ECO:0000256" key="2">
    <source>
        <dbReference type="ARBA" id="ARBA00022982"/>
    </source>
</evidence>
<keyword evidence="1" id="KW-0679">Respiratory chain</keyword>
<evidence type="ECO:0000259" key="4">
    <source>
        <dbReference type="PROSITE" id="PS50855"/>
    </source>
</evidence>
<name>A0A0A8X4D4_MESS1</name>
<feature type="transmembrane region" description="Helical" evidence="3">
    <location>
        <begin position="293"/>
        <end position="314"/>
    </location>
</feature>